<dbReference type="OrthoDB" id="9780595at2"/>
<sequence>MTTKNTANRILVLGSTGKTGSRVFQTLNAQGITTMPGSRSAATPFDWDNQATWGPVLEHVDAIYVSYQPDLCVPEALGAITAFTKLAVKNGVKKLVLLSGRGEPEAQAAEAVIMNAGVDWTIIRASWFCQNFSEGYLAEPIQAGHVALPVPPIGEPFIDVDDISEIAVAALTTDDHNGKLYEVTGPRLLSFEEAIAEIARATGKSIQYQHISMDEYAGMMKEYGIPNEFISLITYLFTVVLDGRNAHVTDGVEQALSRKATDFSTYIKKAMAAGVWG</sequence>
<organism evidence="2 3">
    <name type="scientific">Paraflavitalea soli</name>
    <dbReference type="NCBI Taxonomy" id="2315862"/>
    <lineage>
        <taxon>Bacteria</taxon>
        <taxon>Pseudomonadati</taxon>
        <taxon>Bacteroidota</taxon>
        <taxon>Chitinophagia</taxon>
        <taxon>Chitinophagales</taxon>
        <taxon>Chitinophagaceae</taxon>
        <taxon>Paraflavitalea</taxon>
    </lineage>
</organism>
<dbReference type="KEGG" id="pseg:D3H65_31275"/>
<protein>
    <submittedName>
        <fullName evidence="2">NmrA family transcriptional regulator</fullName>
    </submittedName>
</protein>
<evidence type="ECO:0000259" key="1">
    <source>
        <dbReference type="Pfam" id="PF05368"/>
    </source>
</evidence>
<keyword evidence="3" id="KW-1185">Reference proteome</keyword>
<dbReference type="Pfam" id="PF05368">
    <property type="entry name" value="NmrA"/>
    <property type="match status" value="1"/>
</dbReference>
<dbReference type="Gene3D" id="3.40.50.720">
    <property type="entry name" value="NAD(P)-binding Rossmann-like Domain"/>
    <property type="match status" value="1"/>
</dbReference>
<gene>
    <name evidence="2" type="ORF">D3H65_31275</name>
</gene>
<proteinExistence type="predicted"/>
<dbReference type="AlphaFoldDB" id="A0A3B7MVT5"/>
<dbReference type="InterPro" id="IPR051604">
    <property type="entry name" value="Ergot_Alk_Oxidoreductase"/>
</dbReference>
<dbReference type="PANTHER" id="PTHR43162">
    <property type="match status" value="1"/>
</dbReference>
<dbReference type="PANTHER" id="PTHR43162:SF1">
    <property type="entry name" value="PRESTALK A DIFFERENTIATION PROTEIN A"/>
    <property type="match status" value="1"/>
</dbReference>
<evidence type="ECO:0000313" key="2">
    <source>
        <dbReference type="EMBL" id="AXY78208.1"/>
    </source>
</evidence>
<dbReference type="EMBL" id="CP032157">
    <property type="protein sequence ID" value="AXY78208.1"/>
    <property type="molecule type" value="Genomic_DNA"/>
</dbReference>
<accession>A0A3B7MVT5</accession>
<dbReference type="SUPFAM" id="SSF51735">
    <property type="entry name" value="NAD(P)-binding Rossmann-fold domains"/>
    <property type="match status" value="1"/>
</dbReference>
<dbReference type="RefSeq" id="WP_119054081.1">
    <property type="nucleotide sequence ID" value="NZ_CP032157.1"/>
</dbReference>
<dbReference type="InterPro" id="IPR008030">
    <property type="entry name" value="NmrA-like"/>
</dbReference>
<reference evidence="2 3" key="1">
    <citation type="submission" date="2018-09" db="EMBL/GenBank/DDBJ databases">
        <title>Genome sequencing of strain 6GH32-13.</title>
        <authorList>
            <person name="Weon H.-Y."/>
            <person name="Heo J."/>
            <person name="Kwon S.-W."/>
        </authorList>
    </citation>
    <scope>NUCLEOTIDE SEQUENCE [LARGE SCALE GENOMIC DNA]</scope>
    <source>
        <strain evidence="2 3">5GH32-13</strain>
    </source>
</reference>
<dbReference type="Gene3D" id="3.90.25.10">
    <property type="entry name" value="UDP-galactose 4-epimerase, domain 1"/>
    <property type="match status" value="1"/>
</dbReference>
<dbReference type="Proteomes" id="UP000263900">
    <property type="component" value="Chromosome"/>
</dbReference>
<dbReference type="InterPro" id="IPR036291">
    <property type="entry name" value="NAD(P)-bd_dom_sf"/>
</dbReference>
<feature type="domain" description="NmrA-like" evidence="1">
    <location>
        <begin position="111"/>
        <end position="263"/>
    </location>
</feature>
<evidence type="ECO:0000313" key="3">
    <source>
        <dbReference type="Proteomes" id="UP000263900"/>
    </source>
</evidence>
<name>A0A3B7MVT5_9BACT</name>